<dbReference type="EMBL" id="LAZR01026461">
    <property type="protein sequence ID" value="KKL68663.1"/>
    <property type="molecule type" value="Genomic_DNA"/>
</dbReference>
<accession>A0A0F9E3Q0</accession>
<evidence type="ECO:0000313" key="2">
    <source>
        <dbReference type="EMBL" id="KKL68663.1"/>
    </source>
</evidence>
<gene>
    <name evidence="2" type="ORF">LCGC14_2122740</name>
</gene>
<sequence>MNIRAGTGASVDAGKTYVPGWTCPGPLHLVIHPRVGREPRDAGALRGSPKPVIFQSNGHGRLSSRAFWGARRRQGPRISYGDPHRLDPDGWLVRSQTDTKSQTDTNMNESPAA</sequence>
<feature type="compositionally biased region" description="Polar residues" evidence="1">
    <location>
        <begin position="94"/>
        <end position="113"/>
    </location>
</feature>
<proteinExistence type="predicted"/>
<feature type="region of interest" description="Disordered" evidence="1">
    <location>
        <begin position="39"/>
        <end position="58"/>
    </location>
</feature>
<comment type="caution">
    <text evidence="2">The sequence shown here is derived from an EMBL/GenBank/DDBJ whole genome shotgun (WGS) entry which is preliminary data.</text>
</comment>
<evidence type="ECO:0000256" key="1">
    <source>
        <dbReference type="SAM" id="MobiDB-lite"/>
    </source>
</evidence>
<dbReference type="AlphaFoldDB" id="A0A0F9E3Q0"/>
<organism evidence="2">
    <name type="scientific">marine sediment metagenome</name>
    <dbReference type="NCBI Taxonomy" id="412755"/>
    <lineage>
        <taxon>unclassified sequences</taxon>
        <taxon>metagenomes</taxon>
        <taxon>ecological metagenomes</taxon>
    </lineage>
</organism>
<feature type="region of interest" description="Disordered" evidence="1">
    <location>
        <begin position="72"/>
        <end position="113"/>
    </location>
</feature>
<name>A0A0F9E3Q0_9ZZZZ</name>
<protein>
    <submittedName>
        <fullName evidence="2">Uncharacterized protein</fullName>
    </submittedName>
</protein>
<reference evidence="2" key="1">
    <citation type="journal article" date="2015" name="Nature">
        <title>Complex archaea that bridge the gap between prokaryotes and eukaryotes.</title>
        <authorList>
            <person name="Spang A."/>
            <person name="Saw J.H."/>
            <person name="Jorgensen S.L."/>
            <person name="Zaremba-Niedzwiedzka K."/>
            <person name="Martijn J."/>
            <person name="Lind A.E."/>
            <person name="van Eijk R."/>
            <person name="Schleper C."/>
            <person name="Guy L."/>
            <person name="Ettema T.J."/>
        </authorList>
    </citation>
    <scope>NUCLEOTIDE SEQUENCE</scope>
</reference>